<organism evidence="12 13">
    <name type="scientific">Bearded dragon adenovirus 1</name>
    <dbReference type="NCBI Taxonomy" id="2729647"/>
    <lineage>
        <taxon>Viruses</taxon>
        <taxon>Varidnaviria</taxon>
        <taxon>Bamfordvirae</taxon>
        <taxon>Preplasmiviricota</taxon>
        <taxon>Polisuviricotina</taxon>
        <taxon>Pharingeaviricetes</taxon>
        <taxon>Rowavirales</taxon>
        <taxon>Adenoviridae</taxon>
        <taxon>Barthadenovirus</taxon>
        <taxon>Barthadenovirus draconis</taxon>
        <taxon>Lizard atadenovirus B</taxon>
    </lineage>
</organism>
<keyword evidence="8" id="KW-1232">Capsid decoration protein</keyword>
<comment type="subunit">
    <text evidence="10">Interacts with hexon proteins; this interaction tethers the peripentonal hexons to hexons situated in the facet. Interacts with the penton protein (via N-terminus). Interacts with packaging protein 3; this interaction is required to promote correct genome packaging.</text>
</comment>
<keyword evidence="6" id="KW-0946">Virion</keyword>
<evidence type="ECO:0000256" key="9">
    <source>
        <dbReference type="ARBA" id="ARBA00023219"/>
    </source>
</evidence>
<evidence type="ECO:0000256" key="8">
    <source>
        <dbReference type="ARBA" id="ARBA00023093"/>
    </source>
</evidence>
<reference evidence="12" key="1">
    <citation type="journal article" date="2020" name="Infect. Genet. Evol.">
        <title>The complete genome sequence of bearded dragon adenovirus 1 harbors three genes encoding proteins of the C-type lectin-like domain superfamily.</title>
        <authorList>
            <person name="Penzes J.J."/>
            <person name="Szirovicza L."/>
            <person name="Harrach B."/>
        </authorList>
    </citation>
    <scope>NUCLEOTIDE SEQUENCE</scope>
    <source>
        <strain evidence="12">BD5H2</strain>
    </source>
</reference>
<dbReference type="Pfam" id="PF02455">
    <property type="entry name" value="Hex_IIIa"/>
    <property type="match status" value="1"/>
</dbReference>
<dbReference type="InterPro" id="IPR003479">
    <property type="entry name" value="Hex_IIIa"/>
</dbReference>
<evidence type="ECO:0000313" key="13">
    <source>
        <dbReference type="Proteomes" id="UP000676569"/>
    </source>
</evidence>
<keyword evidence="5" id="KW-1188">Viral release from host cell</keyword>
<dbReference type="RefSeq" id="YP_010798523.1">
    <property type="nucleotide sequence ID" value="NC_076486.1"/>
</dbReference>
<dbReference type="EMBL" id="MT050041">
    <property type="protein sequence ID" value="QJR83091.1"/>
    <property type="molecule type" value="Genomic_DNA"/>
</dbReference>
<feature type="region of interest" description="Disordered" evidence="11">
    <location>
        <begin position="515"/>
        <end position="559"/>
    </location>
</feature>
<dbReference type="GO" id="GO:0098021">
    <property type="term" value="C:viral capsid, decoration"/>
    <property type="evidence" value="ECO:0007669"/>
    <property type="project" value="UniProtKB-KW"/>
</dbReference>
<evidence type="ECO:0000256" key="10">
    <source>
        <dbReference type="ARBA" id="ARBA00046738"/>
    </source>
</evidence>
<feature type="region of interest" description="Disordered" evidence="11">
    <location>
        <begin position="444"/>
        <end position="464"/>
    </location>
</feature>
<evidence type="ECO:0000256" key="3">
    <source>
        <dbReference type="ARBA" id="ARBA00022561"/>
    </source>
</evidence>
<dbReference type="GeneID" id="80536752"/>
<dbReference type="KEGG" id="vg:80536752"/>
<dbReference type="Gene3D" id="1.20.120.1500">
    <property type="entry name" value="Pre-hexon-linking protein IIIa"/>
    <property type="match status" value="1"/>
</dbReference>
<keyword evidence="4" id="KW-1048">Host nucleus</keyword>
<name>A0A6N3IR66_9ADEN</name>
<evidence type="ECO:0000256" key="1">
    <source>
        <dbReference type="ARBA" id="ARBA00010762"/>
    </source>
</evidence>
<dbReference type="InterPro" id="IPR043053">
    <property type="entry name" value="Hex_IIIa_N"/>
</dbReference>
<protein>
    <submittedName>
        <fullName evidence="12">PIIIa</fullName>
    </submittedName>
</protein>
<evidence type="ECO:0000256" key="4">
    <source>
        <dbReference type="ARBA" id="ARBA00022562"/>
    </source>
</evidence>
<accession>A0A6N3IR66</accession>
<comment type="similarity">
    <text evidence="1">Belongs to the adenoviridae hexon-linking protein IIIa family.</text>
</comment>
<keyword evidence="7" id="KW-0426">Late protein</keyword>
<proteinExistence type="inferred from homology"/>
<dbReference type="Proteomes" id="UP000676569">
    <property type="component" value="Segment"/>
</dbReference>
<evidence type="ECO:0000256" key="7">
    <source>
        <dbReference type="ARBA" id="ARBA00022921"/>
    </source>
</evidence>
<sequence length="608" mass="66778">MAMIPARASTLTPASDWSESAVARLLPNNDPGAVLRFRKQPLANKVIALEDAVVQPRRDNTADQVATLVSHLVNVGAITAAEAAPVYSDLLIRVHRYNSTNVQHNLTNLVTDIASAQSQAIRRADLGALTNQSVLSAFFAEMPQTVPSGQANFVAFKEGLRLLVNEGTNVTVYRSGPDTLLQVNLRPRTTTNLTSAFRSLAPLWGVMLEGEEFPPGLSNRLSTDARVLMLLVAPFTNESTFVPDSLISHLMRLYRETVSEVTQLPWNTETEIDTLIDDLGAESINTAKTMAYLLKNREAALENPRQLSPRQTQILRFVQESLTDRIDRNGEEPAEALDQLPLSFSPAFYASNGGFIRRLVAYLQFALQASPSYFREIYANKYWVPPASFWTQNFSDFFEETRQAAAERRNSTAADPGQFSVDELPIGAQEPQLEWDDDYDTAQSASYRPRSVRSEPAMSTTVASSDVTPARGFRLARALASPVAGAIGYSAGEALYPGAGRVTGPVASAAAAALFPPKGSSSRDDRNRRRRAAEQAARRRERLGTKYGEDTSSDTSLETRVGDRRKALRDEIYDVRRRDLGGSGGVDPFAHLRSGSVCHQPTYYGTVR</sequence>
<evidence type="ECO:0000256" key="2">
    <source>
        <dbReference type="ARBA" id="ARBA00022553"/>
    </source>
</evidence>
<keyword evidence="13" id="KW-1185">Reference proteome</keyword>
<feature type="compositionally biased region" description="Basic and acidic residues" evidence="11">
    <location>
        <begin position="521"/>
        <end position="549"/>
    </location>
</feature>
<keyword evidence="2" id="KW-0597">Phosphoprotein</keyword>
<keyword evidence="3" id="KW-0167">Capsid protein</keyword>
<evidence type="ECO:0000256" key="11">
    <source>
        <dbReference type="SAM" id="MobiDB-lite"/>
    </source>
</evidence>
<evidence type="ECO:0000256" key="6">
    <source>
        <dbReference type="ARBA" id="ARBA00022844"/>
    </source>
</evidence>
<keyword evidence="9" id="KW-0231">Viral genome packaging</keyword>
<evidence type="ECO:0000313" key="12">
    <source>
        <dbReference type="EMBL" id="QJR83091.1"/>
    </source>
</evidence>
<evidence type="ECO:0000256" key="5">
    <source>
        <dbReference type="ARBA" id="ARBA00022612"/>
    </source>
</evidence>